<keyword evidence="1" id="KW-0732">Signal</keyword>
<dbReference type="Proteomes" id="UP000632222">
    <property type="component" value="Unassembled WGS sequence"/>
</dbReference>
<evidence type="ECO:0008006" key="4">
    <source>
        <dbReference type="Google" id="ProtNLM"/>
    </source>
</evidence>
<protein>
    <recommendedName>
        <fullName evidence="4">Pili assembly chaperone N-terminal domain-containing protein</fullName>
    </recommendedName>
</protein>
<dbReference type="RefSeq" id="WP_189001588.1">
    <property type="nucleotide sequence ID" value="NZ_BMOD01000003.1"/>
</dbReference>
<evidence type="ECO:0000256" key="1">
    <source>
        <dbReference type="SAM" id="SignalP"/>
    </source>
</evidence>
<dbReference type="EMBL" id="BMOD01000003">
    <property type="protein sequence ID" value="GGJ28366.1"/>
    <property type="molecule type" value="Genomic_DNA"/>
</dbReference>
<keyword evidence="3" id="KW-1185">Reference proteome</keyword>
<comment type="caution">
    <text evidence="2">The sequence shown here is derived from an EMBL/GenBank/DDBJ whole genome shotgun (WGS) entry which is preliminary data.</text>
</comment>
<name>A0ABQ2CWS4_9DEIO</name>
<feature type="signal peptide" evidence="1">
    <location>
        <begin position="1"/>
        <end position="22"/>
    </location>
</feature>
<accession>A0ABQ2CWS4</accession>
<proteinExistence type="predicted"/>
<evidence type="ECO:0000313" key="3">
    <source>
        <dbReference type="Proteomes" id="UP000632222"/>
    </source>
</evidence>
<organism evidence="2 3">
    <name type="scientific">Deinococcus roseus</name>
    <dbReference type="NCBI Taxonomy" id="392414"/>
    <lineage>
        <taxon>Bacteria</taxon>
        <taxon>Thermotogati</taxon>
        <taxon>Deinococcota</taxon>
        <taxon>Deinococci</taxon>
        <taxon>Deinococcales</taxon>
        <taxon>Deinococcaceae</taxon>
        <taxon>Deinococcus</taxon>
    </lineage>
</organism>
<evidence type="ECO:0000313" key="2">
    <source>
        <dbReference type="EMBL" id="GGJ28366.1"/>
    </source>
</evidence>
<sequence>MTRIAALFAVPIAALLLGSAAAQVNITGPRDLELQPGESRTVNYVLNNPGDTEVPAVVFMNDYMQQPDGALVHIPAKTLPGSFSRIASFGRLEYTIPARGTVVVPVQITMPKTALGGYWGVVGVDVLDNKSTTNGNQVGFKIRYAMVTAVTVAGVTRHEISIDNLGGQTEKGLTALALTLSNLGTAYERYSLKVRIVDLQGKTVESQMASVLLPGLTVDLSLPIKDKLAAGTYGVFATLTYGKDEQVEMAGSLEVP</sequence>
<feature type="chain" id="PRO_5046971129" description="Pili assembly chaperone N-terminal domain-containing protein" evidence="1">
    <location>
        <begin position="23"/>
        <end position="256"/>
    </location>
</feature>
<gene>
    <name evidence="2" type="ORF">GCM10008938_13050</name>
</gene>
<reference evidence="3" key="1">
    <citation type="journal article" date="2019" name="Int. J. Syst. Evol. Microbiol.">
        <title>The Global Catalogue of Microorganisms (GCM) 10K type strain sequencing project: providing services to taxonomists for standard genome sequencing and annotation.</title>
        <authorList>
            <consortium name="The Broad Institute Genomics Platform"/>
            <consortium name="The Broad Institute Genome Sequencing Center for Infectious Disease"/>
            <person name="Wu L."/>
            <person name="Ma J."/>
        </authorList>
    </citation>
    <scope>NUCLEOTIDE SEQUENCE [LARGE SCALE GENOMIC DNA]</scope>
    <source>
        <strain evidence="3">JCM 14370</strain>
    </source>
</reference>